<reference evidence="11" key="1">
    <citation type="submission" date="2021-08" db="EMBL/GenBank/DDBJ databases">
        <authorList>
            <person name="Misof B."/>
            <person name="Oliver O."/>
            <person name="Podsiadlowski L."/>
            <person name="Donath A."/>
            <person name="Peters R."/>
            <person name="Mayer C."/>
            <person name="Rust J."/>
            <person name="Gunkel S."/>
            <person name="Lesny P."/>
            <person name="Martin S."/>
            <person name="Oeyen J.P."/>
            <person name="Petersen M."/>
            <person name="Panagiotis P."/>
            <person name="Wilbrandt J."/>
            <person name="Tanja T."/>
        </authorList>
    </citation>
    <scope>NUCLEOTIDE SEQUENCE</scope>
    <source>
        <strain evidence="11">GBR_01_08_01A</strain>
        <tissue evidence="11">Thorax + abdomen</tissue>
    </source>
</reference>
<dbReference type="Pfam" id="PF02949">
    <property type="entry name" value="7tm_6"/>
    <property type="match status" value="1"/>
</dbReference>
<keyword evidence="7 10" id="KW-0472">Membrane</keyword>
<evidence type="ECO:0000256" key="3">
    <source>
        <dbReference type="ARBA" id="ARBA00022606"/>
    </source>
</evidence>
<comment type="caution">
    <text evidence="10">Lacks conserved residue(s) required for the propagation of feature annotation.</text>
</comment>
<keyword evidence="2" id="KW-1003">Cell membrane</keyword>
<dbReference type="EMBL" id="JAIFRP010000030">
    <property type="protein sequence ID" value="KAK2583197.1"/>
    <property type="molecule type" value="Genomic_DNA"/>
</dbReference>
<dbReference type="InterPro" id="IPR004117">
    <property type="entry name" value="7tm6_olfct_rcpt"/>
</dbReference>
<evidence type="ECO:0000256" key="4">
    <source>
        <dbReference type="ARBA" id="ARBA00022692"/>
    </source>
</evidence>
<comment type="subcellular location">
    <subcellularLocation>
        <location evidence="1 10">Cell membrane</location>
        <topology evidence="1 10">Multi-pass membrane protein</topology>
    </subcellularLocation>
</comment>
<keyword evidence="12" id="KW-1185">Reference proteome</keyword>
<name>A0AAD9RNY7_9HYME</name>
<feature type="transmembrane region" description="Helical" evidence="10">
    <location>
        <begin position="195"/>
        <end position="223"/>
    </location>
</feature>
<organism evidence="11 12">
    <name type="scientific">Odynerus spinipes</name>
    <dbReference type="NCBI Taxonomy" id="1348599"/>
    <lineage>
        <taxon>Eukaryota</taxon>
        <taxon>Metazoa</taxon>
        <taxon>Ecdysozoa</taxon>
        <taxon>Arthropoda</taxon>
        <taxon>Hexapoda</taxon>
        <taxon>Insecta</taxon>
        <taxon>Pterygota</taxon>
        <taxon>Neoptera</taxon>
        <taxon>Endopterygota</taxon>
        <taxon>Hymenoptera</taxon>
        <taxon>Apocrita</taxon>
        <taxon>Aculeata</taxon>
        <taxon>Vespoidea</taxon>
        <taxon>Vespidae</taxon>
        <taxon>Eumeninae</taxon>
        <taxon>Odynerus</taxon>
    </lineage>
</organism>
<accession>A0AAD9RNY7</accession>
<sequence length="406" mass="45807">MVGISDSITNRNYKKDINYSTELLHWLLKPIGAWPITVDTSWMEIIFYRVQNVLCSAFVGFVMVSSSLYIIVDVKDMATRLKIIGPISYCMMVIAKYWLFLIRKKNIRRCINHLETDWKNVRHQDDREIMLESALAGRRIAIVSAVFMYGGIFFYQGVLPLTSSKVVVGNFTFKPLAYPISKVIMEARKSPMNDIMIPIECLCGFVMDAISVGACSLAAVFALHACGQLKIIMSCLNDLVDGRPDENNSINDRLTDIVQQHVRVLSFITFTEDLLQEISLVEVLGCTLNMCLIGYNLIAEWEKGDMVSNFTHITLIISFAFNIFIFCYIGELLAEECKRVAETAYMIDWYRLEGQKGLGLILIIAMSSSSIRLTAGKFVDLSISSFGDVIKASVAYLNMLRTVTTQ</sequence>
<evidence type="ECO:0000256" key="9">
    <source>
        <dbReference type="ARBA" id="ARBA00023224"/>
    </source>
</evidence>
<evidence type="ECO:0000256" key="2">
    <source>
        <dbReference type="ARBA" id="ARBA00022475"/>
    </source>
</evidence>
<keyword evidence="5 10" id="KW-0552">Olfaction</keyword>
<keyword evidence="4 10" id="KW-0812">Transmembrane</keyword>
<dbReference type="GO" id="GO:0007165">
    <property type="term" value="P:signal transduction"/>
    <property type="evidence" value="ECO:0007669"/>
    <property type="project" value="UniProtKB-KW"/>
</dbReference>
<keyword evidence="6 10" id="KW-1133">Transmembrane helix</keyword>
<feature type="transmembrane region" description="Helical" evidence="10">
    <location>
        <begin position="310"/>
        <end position="329"/>
    </location>
</feature>
<dbReference type="GO" id="GO:0005886">
    <property type="term" value="C:plasma membrane"/>
    <property type="evidence" value="ECO:0007669"/>
    <property type="project" value="UniProtKB-SubCell"/>
</dbReference>
<keyword evidence="8 10" id="KW-0675">Receptor</keyword>
<gene>
    <name evidence="11" type="ORF">KPH14_009217</name>
</gene>
<protein>
    <recommendedName>
        <fullName evidence="10">Odorant receptor</fullName>
    </recommendedName>
</protein>
<comment type="similarity">
    <text evidence="10">Belongs to the insect chemoreceptor superfamily. Heteromeric odorant receptor channel (TC 1.A.69) family.</text>
</comment>
<feature type="transmembrane region" description="Helical" evidence="10">
    <location>
        <begin position="53"/>
        <end position="71"/>
    </location>
</feature>
<dbReference type="AlphaFoldDB" id="A0AAD9RNY7"/>
<evidence type="ECO:0000313" key="12">
    <source>
        <dbReference type="Proteomes" id="UP001258017"/>
    </source>
</evidence>
<dbReference type="PANTHER" id="PTHR21137">
    <property type="entry name" value="ODORANT RECEPTOR"/>
    <property type="match status" value="1"/>
</dbReference>
<evidence type="ECO:0000256" key="5">
    <source>
        <dbReference type="ARBA" id="ARBA00022725"/>
    </source>
</evidence>
<dbReference type="PANTHER" id="PTHR21137:SF35">
    <property type="entry name" value="ODORANT RECEPTOR 19A-RELATED"/>
    <property type="match status" value="1"/>
</dbReference>
<keyword evidence="3 10" id="KW-0716">Sensory transduction</keyword>
<keyword evidence="9 10" id="KW-0807">Transducer</keyword>
<dbReference type="Proteomes" id="UP001258017">
    <property type="component" value="Unassembled WGS sequence"/>
</dbReference>
<dbReference type="GO" id="GO:0004984">
    <property type="term" value="F:olfactory receptor activity"/>
    <property type="evidence" value="ECO:0007669"/>
    <property type="project" value="InterPro"/>
</dbReference>
<evidence type="ECO:0000256" key="8">
    <source>
        <dbReference type="ARBA" id="ARBA00023170"/>
    </source>
</evidence>
<feature type="transmembrane region" description="Helical" evidence="10">
    <location>
        <begin position="140"/>
        <end position="158"/>
    </location>
</feature>
<evidence type="ECO:0000256" key="10">
    <source>
        <dbReference type="RuleBase" id="RU351113"/>
    </source>
</evidence>
<evidence type="ECO:0000256" key="1">
    <source>
        <dbReference type="ARBA" id="ARBA00004651"/>
    </source>
</evidence>
<comment type="caution">
    <text evidence="11">The sequence shown here is derived from an EMBL/GenBank/DDBJ whole genome shotgun (WGS) entry which is preliminary data.</text>
</comment>
<reference evidence="11" key="2">
    <citation type="journal article" date="2023" name="Commun. Biol.">
        <title>Intrasexual cuticular hydrocarbon dimorphism in a wasp sheds light on hydrocarbon biosynthesis genes in Hymenoptera.</title>
        <authorList>
            <person name="Moris V.C."/>
            <person name="Podsiadlowski L."/>
            <person name="Martin S."/>
            <person name="Oeyen J.P."/>
            <person name="Donath A."/>
            <person name="Petersen M."/>
            <person name="Wilbrandt J."/>
            <person name="Misof B."/>
            <person name="Liedtke D."/>
            <person name="Thamm M."/>
            <person name="Scheiner R."/>
            <person name="Schmitt T."/>
            <person name="Niehuis O."/>
        </authorList>
    </citation>
    <scope>NUCLEOTIDE SEQUENCE</scope>
    <source>
        <strain evidence="11">GBR_01_08_01A</strain>
    </source>
</reference>
<feature type="transmembrane region" description="Helical" evidence="10">
    <location>
        <begin position="83"/>
        <end position="102"/>
    </location>
</feature>
<proteinExistence type="inferred from homology"/>
<evidence type="ECO:0000256" key="7">
    <source>
        <dbReference type="ARBA" id="ARBA00023136"/>
    </source>
</evidence>
<feature type="transmembrane region" description="Helical" evidence="10">
    <location>
        <begin position="278"/>
        <end position="298"/>
    </location>
</feature>
<dbReference type="GO" id="GO:0005549">
    <property type="term" value="F:odorant binding"/>
    <property type="evidence" value="ECO:0007669"/>
    <property type="project" value="InterPro"/>
</dbReference>
<evidence type="ECO:0000256" key="6">
    <source>
        <dbReference type="ARBA" id="ARBA00022989"/>
    </source>
</evidence>
<evidence type="ECO:0000313" key="11">
    <source>
        <dbReference type="EMBL" id="KAK2583197.1"/>
    </source>
</evidence>